<reference evidence="9 10" key="1">
    <citation type="submission" date="2024-10" db="EMBL/GenBank/DDBJ databases">
        <title>Updated reference genomes for cyclostephanoid diatoms.</title>
        <authorList>
            <person name="Roberts W.R."/>
            <person name="Alverson A.J."/>
        </authorList>
    </citation>
    <scope>NUCLEOTIDE SEQUENCE [LARGE SCALE GENOMIC DNA]</scope>
    <source>
        <strain evidence="9 10">AJA232-27</strain>
    </source>
</reference>
<dbReference type="Pfam" id="PF00063">
    <property type="entry name" value="Myosin_head"/>
    <property type="match status" value="2"/>
</dbReference>
<dbReference type="InterPro" id="IPR036961">
    <property type="entry name" value="Kinesin_motor_dom_sf"/>
</dbReference>
<comment type="similarity">
    <text evidence="6">Belongs to the TRAFAC class myosin-kinesin ATPase superfamily. Myosin family.</text>
</comment>
<protein>
    <recommendedName>
        <fullName evidence="8">Myosin motor domain-containing protein</fullName>
    </recommendedName>
</protein>
<evidence type="ECO:0000256" key="5">
    <source>
        <dbReference type="ARBA" id="ARBA00023203"/>
    </source>
</evidence>
<dbReference type="Gene3D" id="1.20.120.720">
    <property type="entry name" value="Myosin VI head, motor domain, U50 subdomain"/>
    <property type="match status" value="1"/>
</dbReference>
<gene>
    <name evidence="9" type="ORF">ACHAWU_000975</name>
</gene>
<dbReference type="SMART" id="SM00242">
    <property type="entry name" value="MYSc"/>
    <property type="match status" value="1"/>
</dbReference>
<feature type="compositionally biased region" description="Polar residues" evidence="7">
    <location>
        <begin position="975"/>
        <end position="995"/>
    </location>
</feature>
<dbReference type="PANTHER" id="PTHR13140:SF845">
    <property type="entry name" value="MYOSIN-LIKE PROTEIN"/>
    <property type="match status" value="1"/>
</dbReference>
<dbReference type="Gene3D" id="3.40.850.10">
    <property type="entry name" value="Kinesin motor domain"/>
    <property type="match status" value="1"/>
</dbReference>
<name>A0ABD3MFY1_9STRA</name>
<evidence type="ECO:0000313" key="9">
    <source>
        <dbReference type="EMBL" id="KAL3762828.1"/>
    </source>
</evidence>
<feature type="region of interest" description="Actin-binding" evidence="6">
    <location>
        <begin position="823"/>
        <end position="845"/>
    </location>
</feature>
<feature type="region of interest" description="Disordered" evidence="7">
    <location>
        <begin position="90"/>
        <end position="109"/>
    </location>
</feature>
<feature type="domain" description="Myosin motor" evidence="8">
    <location>
        <begin position="168"/>
        <end position="950"/>
    </location>
</feature>
<dbReference type="InterPro" id="IPR027417">
    <property type="entry name" value="P-loop_NTPase"/>
</dbReference>
<keyword evidence="3 6" id="KW-0518">Myosin</keyword>
<accession>A0ABD3MFY1</accession>
<dbReference type="InterPro" id="IPR001609">
    <property type="entry name" value="Myosin_head_motor_dom-like"/>
</dbReference>
<evidence type="ECO:0000256" key="6">
    <source>
        <dbReference type="PROSITE-ProRule" id="PRU00782"/>
    </source>
</evidence>
<dbReference type="PANTHER" id="PTHR13140">
    <property type="entry name" value="MYOSIN"/>
    <property type="match status" value="1"/>
</dbReference>
<dbReference type="EMBL" id="JALLBG020000130">
    <property type="protein sequence ID" value="KAL3762828.1"/>
    <property type="molecule type" value="Genomic_DNA"/>
</dbReference>
<evidence type="ECO:0000313" key="10">
    <source>
        <dbReference type="Proteomes" id="UP001530293"/>
    </source>
</evidence>
<evidence type="ECO:0000256" key="3">
    <source>
        <dbReference type="ARBA" id="ARBA00023123"/>
    </source>
</evidence>
<dbReference type="AlphaFoldDB" id="A0ABD3MFY1"/>
<dbReference type="GO" id="GO:0016459">
    <property type="term" value="C:myosin complex"/>
    <property type="evidence" value="ECO:0007669"/>
    <property type="project" value="UniProtKB-KW"/>
</dbReference>
<feature type="binding site" evidence="6">
    <location>
        <begin position="318"/>
        <end position="325"/>
    </location>
    <ligand>
        <name>ATP</name>
        <dbReference type="ChEBI" id="CHEBI:30616"/>
    </ligand>
</feature>
<dbReference type="SUPFAM" id="SSF52540">
    <property type="entry name" value="P-loop containing nucleoside triphosphate hydrolases"/>
    <property type="match status" value="1"/>
</dbReference>
<dbReference type="Gene3D" id="1.10.10.820">
    <property type="match status" value="1"/>
</dbReference>
<evidence type="ECO:0000259" key="8">
    <source>
        <dbReference type="PROSITE" id="PS51456"/>
    </source>
</evidence>
<dbReference type="Gene3D" id="6.20.240.20">
    <property type="match status" value="1"/>
</dbReference>
<evidence type="ECO:0000256" key="7">
    <source>
        <dbReference type="SAM" id="MobiDB-lite"/>
    </source>
</evidence>
<dbReference type="GO" id="GO:0003774">
    <property type="term" value="F:cytoskeletal motor activity"/>
    <property type="evidence" value="ECO:0007669"/>
    <property type="project" value="UniProtKB-UniRule"/>
</dbReference>
<comment type="caution">
    <text evidence="9">The sequence shown here is derived from an EMBL/GenBank/DDBJ whole genome shotgun (WGS) entry which is preliminary data.</text>
</comment>
<sequence>MNVWVNAAIIKVAVADIEAGCKDASSDAGSSSSANHYLYLGSSQHSVGLAHSESNLSSNSSFDGLSASRRAKWIWVESEVLSGSAQSLFGRASSHSRPGSNNTLRPNANASTNDAMLTIRVTDQTSEHHGKVISISQRHLRAVADDSGGQNQQQRCILPANAVNNNDDLPSDLTQLTHLHEPAVVDCLHRRYELSGWKVYTSSGPILIAINPCRNVTGLYDDNAMRLYWRWGERLANGGPISPSTSSSNVVVGAPTAPDGEAAPPPPHVFGVADSAYRGMMRNLDFARSSSSHHEEKKEDMNGADDIIVANQTVLVSGESGAGKTVTTKFIMQYLAALSKKVDSDHFTGGKGGRGITEKSSIEQRVLQSNAILEAFGNARTLRNDNSSRFGKFIELRFSHRGRLMGASIDTYLLEKARIVGHTCGERTYHIFYEVLAKGSFTAAERKQFLITNLTATDFAITTPDGGKDKSRLMHNGYDDHAHMFGEVRTAMNTMGFSRPEQMEIFQAVCGLLHLSNLTLPDAFEETNDGEECVLNKNSASLEPALRLLGVSYQALNTAVTTVQFKAVDELVKKNLTASQAIRAVQALIKGLYSSIFSLLVDRINSCIVGPSLNEEHAEGGAFIGVLDIFGFESFEKNSFEQLCINYCNESLQQQFNRFVFKLEQQEYMREGIKWDMIEFEDNQDILDLIEKKHGGILTCLDEQCKLGVRCTDKTFVSAVYKMCLTTHKRFSADKKQQSQGKFCIHHYAGVVEYDTNGFMEKNKDEIPMEASELFSNSSCVFIQNVADVISSKMSRGQEDSKRNALKSSISRVSVGGQFASQLQMLRRRIDGTHPHYIRCLKPNDQLRPDQFDRNIVVDQLRCGGILEAIRVSRAGFPHRYTFEHFVSRFGMLLSALTATNETKVFRPKTVGKLNIGGSATSLEKRKVIATKKQRKDPIKSCETLVKAIARWIMAEREKRLGDVPEEQLPPRASASKSFWNSQSHQRPGQGNTNIHKPVDTSEAGIQLGATKVFLLQDTFDCIERVRGQVLTNNATKISSLVRMFLARRAYKERLRSYHESLNRRNLVDASKLGCFSEIKSDDNTVLRRIDVNLDTFESLSPRHRGGSFSPSGQPVEYDWISIGHGRFVKRESFRATQKFESDYIDL</sequence>
<dbReference type="GO" id="GO:0003779">
    <property type="term" value="F:actin binding"/>
    <property type="evidence" value="ECO:0007669"/>
    <property type="project" value="UniProtKB-KW"/>
</dbReference>
<keyword evidence="2 6" id="KW-0067">ATP-binding</keyword>
<keyword evidence="1 6" id="KW-0547">Nucleotide-binding</keyword>
<dbReference type="PROSITE" id="PS50096">
    <property type="entry name" value="IQ"/>
    <property type="match status" value="1"/>
</dbReference>
<keyword evidence="10" id="KW-1185">Reference proteome</keyword>
<evidence type="ECO:0000256" key="2">
    <source>
        <dbReference type="ARBA" id="ARBA00022840"/>
    </source>
</evidence>
<feature type="region of interest" description="Disordered" evidence="7">
    <location>
        <begin position="963"/>
        <end position="999"/>
    </location>
</feature>
<keyword evidence="5 6" id="KW-0009">Actin-binding</keyword>
<dbReference type="Proteomes" id="UP001530293">
    <property type="component" value="Unassembled WGS sequence"/>
</dbReference>
<keyword evidence="4 6" id="KW-0505">Motor protein</keyword>
<evidence type="ECO:0000256" key="4">
    <source>
        <dbReference type="ARBA" id="ARBA00023175"/>
    </source>
</evidence>
<dbReference type="CDD" id="cd00124">
    <property type="entry name" value="MYSc"/>
    <property type="match status" value="1"/>
</dbReference>
<proteinExistence type="inferred from homology"/>
<evidence type="ECO:0000256" key="1">
    <source>
        <dbReference type="ARBA" id="ARBA00022741"/>
    </source>
</evidence>
<dbReference type="Gene3D" id="1.20.58.530">
    <property type="match status" value="1"/>
</dbReference>
<dbReference type="PRINTS" id="PR00193">
    <property type="entry name" value="MYOSINHEAVY"/>
</dbReference>
<dbReference type="PROSITE" id="PS51456">
    <property type="entry name" value="MYOSIN_MOTOR"/>
    <property type="match status" value="1"/>
</dbReference>
<dbReference type="GO" id="GO:0005524">
    <property type="term" value="F:ATP binding"/>
    <property type="evidence" value="ECO:0007669"/>
    <property type="project" value="UniProtKB-UniRule"/>
</dbReference>
<organism evidence="9 10">
    <name type="scientific">Discostella pseudostelligera</name>
    <dbReference type="NCBI Taxonomy" id="259834"/>
    <lineage>
        <taxon>Eukaryota</taxon>
        <taxon>Sar</taxon>
        <taxon>Stramenopiles</taxon>
        <taxon>Ochrophyta</taxon>
        <taxon>Bacillariophyta</taxon>
        <taxon>Coscinodiscophyceae</taxon>
        <taxon>Thalassiosirophycidae</taxon>
        <taxon>Stephanodiscales</taxon>
        <taxon>Stephanodiscaceae</taxon>
        <taxon>Discostella</taxon>
    </lineage>
</organism>